<proteinExistence type="predicted"/>
<reference evidence="2" key="1">
    <citation type="submission" date="2020-02" db="EMBL/GenBank/DDBJ databases">
        <authorList>
            <person name="Meier V. D."/>
        </authorList>
    </citation>
    <scope>NUCLEOTIDE SEQUENCE</scope>
    <source>
        <strain evidence="2">AVDCRST_MAG07</strain>
    </source>
</reference>
<feature type="non-terminal residue" evidence="2">
    <location>
        <position position="1"/>
    </location>
</feature>
<gene>
    <name evidence="2" type="ORF">AVDCRST_MAG07-544</name>
</gene>
<sequence>ERPDGSRRHARRAGGTCAHGARPVDCTPHAPSGCRREGLSV</sequence>
<evidence type="ECO:0000256" key="1">
    <source>
        <dbReference type="SAM" id="MobiDB-lite"/>
    </source>
</evidence>
<evidence type="ECO:0000313" key="2">
    <source>
        <dbReference type="EMBL" id="CAA9311571.1"/>
    </source>
</evidence>
<name>A0A6J4KQY1_9ACTN</name>
<accession>A0A6J4KQY1</accession>
<organism evidence="2">
    <name type="scientific">uncultured Frankineae bacterium</name>
    <dbReference type="NCBI Taxonomy" id="437475"/>
    <lineage>
        <taxon>Bacteria</taxon>
        <taxon>Bacillati</taxon>
        <taxon>Actinomycetota</taxon>
        <taxon>Actinomycetes</taxon>
        <taxon>Frankiales</taxon>
        <taxon>environmental samples</taxon>
    </lineage>
</organism>
<feature type="region of interest" description="Disordered" evidence="1">
    <location>
        <begin position="1"/>
        <end position="41"/>
    </location>
</feature>
<dbReference type="EMBL" id="CADCUB010000031">
    <property type="protein sequence ID" value="CAA9311571.1"/>
    <property type="molecule type" value="Genomic_DNA"/>
</dbReference>
<feature type="non-terminal residue" evidence="2">
    <location>
        <position position="41"/>
    </location>
</feature>
<dbReference type="AlphaFoldDB" id="A0A6J4KQY1"/>
<protein>
    <submittedName>
        <fullName evidence="2">Uncharacterized protein</fullName>
    </submittedName>
</protein>